<protein>
    <submittedName>
        <fullName evidence="5">Small subunit ribosomal protein S16</fullName>
    </submittedName>
</protein>
<dbReference type="Proteomes" id="UP000321518">
    <property type="component" value="Unassembled WGS sequence"/>
</dbReference>
<dbReference type="OrthoDB" id="407221at2759"/>
<dbReference type="GO" id="GO:0003735">
    <property type="term" value="F:structural constituent of ribosome"/>
    <property type="evidence" value="ECO:0007669"/>
    <property type="project" value="InterPro"/>
</dbReference>
<evidence type="ECO:0000256" key="3">
    <source>
        <dbReference type="ARBA" id="ARBA00023274"/>
    </source>
</evidence>
<keyword evidence="3" id="KW-0687">Ribonucleoprotein</keyword>
<dbReference type="EMBL" id="BJWK01000015">
    <property type="protein sequence ID" value="GEM11538.1"/>
    <property type="molecule type" value="Genomic_DNA"/>
</dbReference>
<feature type="compositionally biased region" description="Basic and acidic residues" evidence="4">
    <location>
        <begin position="59"/>
        <end position="71"/>
    </location>
</feature>
<evidence type="ECO:0000313" key="5">
    <source>
        <dbReference type="EMBL" id="GEM11538.1"/>
    </source>
</evidence>
<dbReference type="Pfam" id="PF00886">
    <property type="entry name" value="Ribosomal_S16"/>
    <property type="match status" value="1"/>
</dbReference>
<evidence type="ECO:0000256" key="1">
    <source>
        <dbReference type="ARBA" id="ARBA00006668"/>
    </source>
</evidence>
<organism evidence="5 6">
    <name type="scientific">Rhodotorula toruloides</name>
    <name type="common">Yeast</name>
    <name type="synonym">Rhodosporidium toruloides</name>
    <dbReference type="NCBI Taxonomy" id="5286"/>
    <lineage>
        <taxon>Eukaryota</taxon>
        <taxon>Fungi</taxon>
        <taxon>Dikarya</taxon>
        <taxon>Basidiomycota</taxon>
        <taxon>Pucciniomycotina</taxon>
        <taxon>Microbotryomycetes</taxon>
        <taxon>Sporidiobolales</taxon>
        <taxon>Sporidiobolaceae</taxon>
        <taxon>Rhodotorula</taxon>
    </lineage>
</organism>
<evidence type="ECO:0000313" key="6">
    <source>
        <dbReference type="Proteomes" id="UP000321518"/>
    </source>
</evidence>
<dbReference type="AlphaFoldDB" id="A0A511KME1"/>
<feature type="region of interest" description="Disordered" evidence="4">
    <location>
        <begin position="50"/>
        <end position="73"/>
    </location>
</feature>
<dbReference type="GO" id="GO:0005763">
    <property type="term" value="C:mitochondrial small ribosomal subunit"/>
    <property type="evidence" value="ECO:0007669"/>
    <property type="project" value="TreeGrafter"/>
</dbReference>
<dbReference type="GO" id="GO:0032543">
    <property type="term" value="P:mitochondrial translation"/>
    <property type="evidence" value="ECO:0007669"/>
    <property type="project" value="TreeGrafter"/>
</dbReference>
<evidence type="ECO:0000256" key="2">
    <source>
        <dbReference type="ARBA" id="ARBA00022980"/>
    </source>
</evidence>
<reference evidence="5 6" key="1">
    <citation type="submission" date="2019-07" db="EMBL/GenBank/DDBJ databases">
        <title>Rhodotorula toruloides NBRC10032 genome sequencing.</title>
        <authorList>
            <person name="Shida Y."/>
            <person name="Takaku H."/>
            <person name="Ogasawara W."/>
            <person name="Mori K."/>
        </authorList>
    </citation>
    <scope>NUCLEOTIDE SEQUENCE [LARGE SCALE GENOMIC DNA]</scope>
    <source>
        <strain evidence="5 6">NBRC10032</strain>
    </source>
</reference>
<name>A0A511KME1_RHOTO</name>
<dbReference type="PANTHER" id="PTHR12919:SF20">
    <property type="entry name" value="SMALL RIBOSOMAL SUBUNIT PROTEIN BS16M"/>
    <property type="match status" value="1"/>
</dbReference>
<dbReference type="NCBIfam" id="TIGR00002">
    <property type="entry name" value="S16"/>
    <property type="match status" value="1"/>
</dbReference>
<gene>
    <name evidence="5" type="ORF">Rt10032_c15g5555</name>
</gene>
<dbReference type="PANTHER" id="PTHR12919">
    <property type="entry name" value="30S RIBOSOMAL PROTEIN S16"/>
    <property type="match status" value="1"/>
</dbReference>
<comment type="similarity">
    <text evidence="1">Belongs to the bacterial ribosomal protein bS16 family.</text>
</comment>
<dbReference type="InterPro" id="IPR000307">
    <property type="entry name" value="Ribosomal_bS16"/>
</dbReference>
<dbReference type="Gene3D" id="3.30.1320.10">
    <property type="match status" value="1"/>
</dbReference>
<accession>A0A511KME1</accession>
<dbReference type="SUPFAM" id="SSF54565">
    <property type="entry name" value="Ribosomal protein S16"/>
    <property type="match status" value="1"/>
</dbReference>
<proteinExistence type="inferred from homology"/>
<evidence type="ECO:0000256" key="4">
    <source>
        <dbReference type="SAM" id="MobiDB-lite"/>
    </source>
</evidence>
<sequence length="165" mass="18849">MSVRLRLARHHWTRNNPVYSLVAILAPKRQTAKPLELLGSYKPTPVVVPAPSVSPNGQVRDEKEWGPRQHTPETGIAKVGQKHVEWNLERVRYWLSQGAMPTKRFEKLLIQAGLIKTNPLPQPLPNPRTMVVSRRNRITQAVRAAERERGEIPVSQRIARGEVRR</sequence>
<keyword evidence="2 5" id="KW-0689">Ribosomal protein</keyword>
<comment type="caution">
    <text evidence="5">The sequence shown here is derived from an EMBL/GenBank/DDBJ whole genome shotgun (WGS) entry which is preliminary data.</text>
</comment>
<dbReference type="InterPro" id="IPR023803">
    <property type="entry name" value="Ribosomal_bS16_dom_sf"/>
</dbReference>